<keyword evidence="7 17" id="KW-0378">Hydrolase</keyword>
<protein>
    <recommendedName>
        <fullName evidence="15">Endo-1,3-beta-glucanase btgC</fullName>
    </recommendedName>
    <alternativeName>
        <fullName evidence="14">Laminarinase btgC</fullName>
    </alternativeName>
</protein>
<dbReference type="InterPro" id="IPR000490">
    <property type="entry name" value="Glyco_hydro_17"/>
</dbReference>
<dbReference type="GO" id="GO:0009986">
    <property type="term" value="C:cell surface"/>
    <property type="evidence" value="ECO:0007669"/>
    <property type="project" value="TreeGrafter"/>
</dbReference>
<evidence type="ECO:0000313" key="17">
    <source>
        <dbReference type="EMBL" id="TQV73642.1"/>
    </source>
</evidence>
<dbReference type="Proteomes" id="UP000317839">
    <property type="component" value="Unassembled WGS sequence"/>
</dbReference>
<evidence type="ECO:0000256" key="6">
    <source>
        <dbReference type="ARBA" id="ARBA00022729"/>
    </source>
</evidence>
<keyword evidence="3" id="KW-1003">Cell membrane</keyword>
<dbReference type="OrthoDB" id="9806824at2"/>
<dbReference type="GO" id="GO:0042973">
    <property type="term" value="F:glucan endo-1,3-beta-D-glucosidase activity"/>
    <property type="evidence" value="ECO:0007669"/>
    <property type="project" value="TreeGrafter"/>
</dbReference>
<reference evidence="17 18" key="1">
    <citation type="submission" date="2019-06" db="EMBL/GenBank/DDBJ databases">
        <title>Draft genome of Aliikangiella marina GYP-15.</title>
        <authorList>
            <person name="Wang G."/>
        </authorList>
    </citation>
    <scope>NUCLEOTIDE SEQUENCE [LARGE SCALE GENOMIC DNA]</scope>
    <source>
        <strain evidence="17 18">GYP-15</strain>
    </source>
</reference>
<sequence length="334" mass="37851">MKILFKILFIGTLMTANAVIADPVFQQSPSALMEGEYMAIAYSGFREGQHPDRGEGANNPTPAQILEDLKILVKHNFNLIRMYDSGENTETTLALIKKHNLPIKVLLGMWLKAEISNHEGCPWLHEPIPQAELDLNKLANQAEVQRGIKLANQYKETVVAINVGNEALVEWNDHMVTLDAMIRYVREVKAMTSHPVSTADNYDWWRKHGAPLAKEVDFLGVHSYPVWENKPIESGLSYTVDNLLSVQQALPNKPIVVLEAGWATTATEFPEQANTQNQVRYYQDMMALAKQSNTTIFFFEAFDEPWKGDENNPNGAEKHWGLFYVDRKPKPVME</sequence>
<keyword evidence="12" id="KW-0624">Polysaccharide degradation</keyword>
<dbReference type="InterPro" id="IPR017853">
    <property type="entry name" value="GH"/>
</dbReference>
<name>A0A545T8U6_9GAMM</name>
<keyword evidence="4" id="KW-0134">Cell wall</keyword>
<evidence type="ECO:0000256" key="3">
    <source>
        <dbReference type="ARBA" id="ARBA00022475"/>
    </source>
</evidence>
<dbReference type="PANTHER" id="PTHR16631:SF17">
    <property type="entry name" value="GLUCAN ENDO-1,3-BETA-GLUCOSIDASE BTGC"/>
    <property type="match status" value="1"/>
</dbReference>
<keyword evidence="11" id="KW-0961">Cell wall biogenesis/degradation</keyword>
<dbReference type="GO" id="GO:0071555">
    <property type="term" value="P:cell wall organization"/>
    <property type="evidence" value="ECO:0007669"/>
    <property type="project" value="UniProtKB-KW"/>
</dbReference>
<keyword evidence="5" id="KW-0964">Secreted</keyword>
<accession>A0A545T8U6</accession>
<evidence type="ECO:0000256" key="1">
    <source>
        <dbReference type="ARBA" id="ARBA00004191"/>
    </source>
</evidence>
<evidence type="ECO:0000256" key="9">
    <source>
        <dbReference type="ARBA" id="ARBA00023180"/>
    </source>
</evidence>
<dbReference type="AlphaFoldDB" id="A0A545T8U6"/>
<dbReference type="InterPro" id="IPR050732">
    <property type="entry name" value="Beta-glucan_modifiers"/>
</dbReference>
<evidence type="ECO:0000256" key="13">
    <source>
        <dbReference type="ARBA" id="ARBA00037649"/>
    </source>
</evidence>
<evidence type="ECO:0000256" key="11">
    <source>
        <dbReference type="ARBA" id="ARBA00023316"/>
    </source>
</evidence>
<keyword evidence="6 16" id="KW-0732">Signal</keyword>
<dbReference type="GO" id="GO:0005576">
    <property type="term" value="C:extracellular region"/>
    <property type="evidence" value="ECO:0007669"/>
    <property type="project" value="TreeGrafter"/>
</dbReference>
<proteinExistence type="predicted"/>
<evidence type="ECO:0000256" key="10">
    <source>
        <dbReference type="ARBA" id="ARBA00023277"/>
    </source>
</evidence>
<evidence type="ECO:0000256" key="5">
    <source>
        <dbReference type="ARBA" id="ARBA00022525"/>
    </source>
</evidence>
<organism evidence="17 18">
    <name type="scientific">Aliikangiella marina</name>
    <dbReference type="NCBI Taxonomy" id="1712262"/>
    <lineage>
        <taxon>Bacteria</taxon>
        <taxon>Pseudomonadati</taxon>
        <taxon>Pseudomonadota</taxon>
        <taxon>Gammaproteobacteria</taxon>
        <taxon>Oceanospirillales</taxon>
        <taxon>Pleioneaceae</taxon>
        <taxon>Aliikangiella</taxon>
    </lineage>
</organism>
<evidence type="ECO:0000256" key="8">
    <source>
        <dbReference type="ARBA" id="ARBA00023136"/>
    </source>
</evidence>
<dbReference type="Gene3D" id="3.20.20.80">
    <property type="entry name" value="Glycosidases"/>
    <property type="match status" value="1"/>
</dbReference>
<keyword evidence="18" id="KW-1185">Reference proteome</keyword>
<comment type="caution">
    <text evidence="17">The sequence shown here is derived from an EMBL/GenBank/DDBJ whole genome shotgun (WGS) entry which is preliminary data.</text>
</comment>
<keyword evidence="9" id="KW-0325">Glycoprotein</keyword>
<evidence type="ECO:0000256" key="4">
    <source>
        <dbReference type="ARBA" id="ARBA00022512"/>
    </source>
</evidence>
<dbReference type="GO" id="GO:0000272">
    <property type="term" value="P:polysaccharide catabolic process"/>
    <property type="evidence" value="ECO:0007669"/>
    <property type="project" value="UniProtKB-KW"/>
</dbReference>
<evidence type="ECO:0000256" key="15">
    <source>
        <dbReference type="ARBA" id="ARBA00043078"/>
    </source>
</evidence>
<comment type="subcellular location">
    <subcellularLocation>
        <location evidence="2">Cell membrane</location>
    </subcellularLocation>
    <subcellularLocation>
        <location evidence="1">Secreted</location>
        <location evidence="1">Cell wall</location>
    </subcellularLocation>
</comment>
<keyword evidence="8" id="KW-0472">Membrane</keyword>
<evidence type="ECO:0000256" key="14">
    <source>
        <dbReference type="ARBA" id="ARBA00042373"/>
    </source>
</evidence>
<keyword evidence="10" id="KW-0119">Carbohydrate metabolism</keyword>
<dbReference type="GO" id="GO:0005886">
    <property type="term" value="C:plasma membrane"/>
    <property type="evidence" value="ECO:0007669"/>
    <property type="project" value="UniProtKB-SubCell"/>
</dbReference>
<dbReference type="Pfam" id="PF00332">
    <property type="entry name" value="Glyco_hydro_17"/>
    <property type="match status" value="1"/>
</dbReference>
<comment type="function">
    <text evidence="13">Glucanases play a role in cell expansion during growth, in cell-cell fusion during mating, and in spore release during sporulation. This enzyme may be involved in beta-glucan degradation. Active on laminarin and lichenan.</text>
</comment>
<gene>
    <name evidence="17" type="ORF">FLL45_12265</name>
</gene>
<evidence type="ECO:0000256" key="7">
    <source>
        <dbReference type="ARBA" id="ARBA00022801"/>
    </source>
</evidence>
<dbReference type="EMBL" id="VIKR01000003">
    <property type="protein sequence ID" value="TQV73642.1"/>
    <property type="molecule type" value="Genomic_DNA"/>
</dbReference>
<evidence type="ECO:0000256" key="2">
    <source>
        <dbReference type="ARBA" id="ARBA00004236"/>
    </source>
</evidence>
<evidence type="ECO:0000256" key="16">
    <source>
        <dbReference type="SAM" id="SignalP"/>
    </source>
</evidence>
<dbReference type="PANTHER" id="PTHR16631">
    <property type="entry name" value="GLUCAN 1,3-BETA-GLUCOSIDASE"/>
    <property type="match status" value="1"/>
</dbReference>
<dbReference type="SUPFAM" id="SSF51445">
    <property type="entry name" value="(Trans)glycosidases"/>
    <property type="match status" value="1"/>
</dbReference>
<feature type="chain" id="PRO_5021768502" description="Endo-1,3-beta-glucanase btgC" evidence="16">
    <location>
        <begin position="22"/>
        <end position="334"/>
    </location>
</feature>
<feature type="signal peptide" evidence="16">
    <location>
        <begin position="1"/>
        <end position="21"/>
    </location>
</feature>
<evidence type="ECO:0000313" key="18">
    <source>
        <dbReference type="Proteomes" id="UP000317839"/>
    </source>
</evidence>
<evidence type="ECO:0000256" key="12">
    <source>
        <dbReference type="ARBA" id="ARBA00023326"/>
    </source>
</evidence>